<name>A0A316ZFG2_9BASI</name>
<evidence type="ECO:0000256" key="2">
    <source>
        <dbReference type="SAM" id="MobiDB-lite"/>
    </source>
</evidence>
<dbReference type="InterPro" id="IPR050275">
    <property type="entry name" value="PGM_Phosphatase"/>
</dbReference>
<dbReference type="GO" id="GO:0005737">
    <property type="term" value="C:cytoplasm"/>
    <property type="evidence" value="ECO:0007669"/>
    <property type="project" value="TreeGrafter"/>
</dbReference>
<proteinExistence type="predicted"/>
<sequence length="300" mass="32991">MAPHSRVLICRHSQAEHNVDLDYSIPDAPLTALGRKQSGALPRQTQQEQQQVDAILSSGLRRTLQSTLLGWAPAVQRLGIANVVVMPQLQECNDFPCDTGSAREELERDPEFKGFDFSLLTPDWTSKKGFWAPDPESIDQRARWVRRHVRERPEKTILIVAHGDFIRRLTGDVQGPSTYQWKNAEVRAYRFDPASVDSDAAFFQAEGEVAVAGGHDQTSTEMIEDGSAADASTGPSLPGLSSTGASLGLTGEDSLREIEERVKVKAYAVQSQASELQELEARLAAAERKKAELEAKGIKI</sequence>
<evidence type="ECO:0000313" key="4">
    <source>
        <dbReference type="Proteomes" id="UP000245946"/>
    </source>
</evidence>
<evidence type="ECO:0000313" key="3">
    <source>
        <dbReference type="EMBL" id="PWN99774.1"/>
    </source>
</evidence>
<gene>
    <name evidence="3" type="ORF">FA09DRAFT_359177</name>
</gene>
<dbReference type="SMART" id="SM00855">
    <property type="entry name" value="PGAM"/>
    <property type="match status" value="1"/>
</dbReference>
<dbReference type="Gene3D" id="3.40.50.1240">
    <property type="entry name" value="Phosphoglycerate mutase-like"/>
    <property type="match status" value="1"/>
</dbReference>
<keyword evidence="4" id="KW-1185">Reference proteome</keyword>
<dbReference type="GO" id="GO:0016791">
    <property type="term" value="F:phosphatase activity"/>
    <property type="evidence" value="ECO:0007669"/>
    <property type="project" value="TreeGrafter"/>
</dbReference>
<dbReference type="RefSeq" id="XP_025600053.1">
    <property type="nucleotide sequence ID" value="XM_025745070.1"/>
</dbReference>
<dbReference type="PANTHER" id="PTHR48100">
    <property type="entry name" value="BROAD-SPECIFICITY PHOSPHATASE YOR283W-RELATED"/>
    <property type="match status" value="1"/>
</dbReference>
<dbReference type="AlphaFoldDB" id="A0A316ZFG2"/>
<keyword evidence="1" id="KW-0175">Coiled coil</keyword>
<reference evidence="3 4" key="1">
    <citation type="journal article" date="2018" name="Mol. Biol. Evol.">
        <title>Broad Genomic Sampling Reveals a Smut Pathogenic Ancestry of the Fungal Clade Ustilaginomycotina.</title>
        <authorList>
            <person name="Kijpornyongpan T."/>
            <person name="Mondo S.J."/>
            <person name="Barry K."/>
            <person name="Sandor L."/>
            <person name="Lee J."/>
            <person name="Lipzen A."/>
            <person name="Pangilinan J."/>
            <person name="LaButti K."/>
            <person name="Hainaut M."/>
            <person name="Henrissat B."/>
            <person name="Grigoriev I.V."/>
            <person name="Spatafora J.W."/>
            <person name="Aime M.C."/>
        </authorList>
    </citation>
    <scope>NUCLEOTIDE SEQUENCE [LARGE SCALE GENOMIC DNA]</scope>
    <source>
        <strain evidence="3 4">MCA 4186</strain>
    </source>
</reference>
<dbReference type="Proteomes" id="UP000245946">
    <property type="component" value="Unassembled WGS sequence"/>
</dbReference>
<dbReference type="SUPFAM" id="SSF53254">
    <property type="entry name" value="Phosphoglycerate mutase-like"/>
    <property type="match status" value="1"/>
</dbReference>
<protein>
    <submittedName>
        <fullName evidence="3">Phosphoglycerate mutase-like protein</fullName>
    </submittedName>
</protein>
<dbReference type="PANTHER" id="PTHR48100:SF54">
    <property type="entry name" value="PHOSPHATASE SPAC5H10.03-RELATED"/>
    <property type="match status" value="1"/>
</dbReference>
<feature type="region of interest" description="Disordered" evidence="2">
    <location>
        <begin position="224"/>
        <end position="248"/>
    </location>
</feature>
<dbReference type="OrthoDB" id="496981at2759"/>
<accession>A0A316ZFG2</accession>
<dbReference type="Pfam" id="PF00300">
    <property type="entry name" value="His_Phos_1"/>
    <property type="match status" value="1"/>
</dbReference>
<feature type="compositionally biased region" description="Polar residues" evidence="2">
    <location>
        <begin position="233"/>
        <end position="245"/>
    </location>
</feature>
<dbReference type="GeneID" id="37272614"/>
<dbReference type="EMBL" id="KZ819287">
    <property type="protein sequence ID" value="PWN99774.1"/>
    <property type="molecule type" value="Genomic_DNA"/>
</dbReference>
<evidence type="ECO:0000256" key="1">
    <source>
        <dbReference type="SAM" id="Coils"/>
    </source>
</evidence>
<feature type="coiled-coil region" evidence="1">
    <location>
        <begin position="269"/>
        <end position="296"/>
    </location>
</feature>
<organism evidence="3 4">
    <name type="scientific">Tilletiopsis washingtonensis</name>
    <dbReference type="NCBI Taxonomy" id="58919"/>
    <lineage>
        <taxon>Eukaryota</taxon>
        <taxon>Fungi</taxon>
        <taxon>Dikarya</taxon>
        <taxon>Basidiomycota</taxon>
        <taxon>Ustilaginomycotina</taxon>
        <taxon>Exobasidiomycetes</taxon>
        <taxon>Entylomatales</taxon>
        <taxon>Entylomatales incertae sedis</taxon>
        <taxon>Tilletiopsis</taxon>
    </lineage>
</organism>
<dbReference type="CDD" id="cd07067">
    <property type="entry name" value="HP_PGM_like"/>
    <property type="match status" value="1"/>
</dbReference>
<dbReference type="InterPro" id="IPR029033">
    <property type="entry name" value="His_PPase_superfam"/>
</dbReference>
<dbReference type="InterPro" id="IPR013078">
    <property type="entry name" value="His_Pase_superF_clade-1"/>
</dbReference>